<evidence type="ECO:0000313" key="3">
    <source>
        <dbReference type="Proteomes" id="UP001352852"/>
    </source>
</evidence>
<organism evidence="2 3">
    <name type="scientific">Characodon lateralis</name>
    <dbReference type="NCBI Taxonomy" id="208331"/>
    <lineage>
        <taxon>Eukaryota</taxon>
        <taxon>Metazoa</taxon>
        <taxon>Chordata</taxon>
        <taxon>Craniata</taxon>
        <taxon>Vertebrata</taxon>
        <taxon>Euteleostomi</taxon>
        <taxon>Actinopterygii</taxon>
        <taxon>Neopterygii</taxon>
        <taxon>Teleostei</taxon>
        <taxon>Neoteleostei</taxon>
        <taxon>Acanthomorphata</taxon>
        <taxon>Ovalentaria</taxon>
        <taxon>Atherinomorphae</taxon>
        <taxon>Cyprinodontiformes</taxon>
        <taxon>Goodeidae</taxon>
        <taxon>Characodon</taxon>
    </lineage>
</organism>
<evidence type="ECO:0000256" key="1">
    <source>
        <dbReference type="SAM" id="MobiDB-lite"/>
    </source>
</evidence>
<feature type="compositionally biased region" description="Polar residues" evidence="1">
    <location>
        <begin position="77"/>
        <end position="86"/>
    </location>
</feature>
<dbReference type="EMBL" id="JAHUTJ010010068">
    <property type="protein sequence ID" value="MED6268217.1"/>
    <property type="molecule type" value="Genomic_DNA"/>
</dbReference>
<name>A0ABU7CZ67_9TELE</name>
<feature type="region of interest" description="Disordered" evidence="1">
    <location>
        <begin position="61"/>
        <end position="100"/>
    </location>
</feature>
<protein>
    <submittedName>
        <fullName evidence="2">Uncharacterized protein</fullName>
    </submittedName>
</protein>
<dbReference type="Proteomes" id="UP001352852">
    <property type="component" value="Unassembled WGS sequence"/>
</dbReference>
<comment type="caution">
    <text evidence="2">The sequence shown here is derived from an EMBL/GenBank/DDBJ whole genome shotgun (WGS) entry which is preliminary data.</text>
</comment>
<sequence length="138" mass="15204">MGYGVMTKIQSGTHPLLQLHPMASLCVSAPTNQHQVCSNPQPMILQGSAFKASHSWISQLSSELRPSSTPSPPSDSQFHYHQASSPSPVPDPGEDNSNSKTFIKFMHYQHSCLPLGSERQTNKHPSCNFSNRILCFLL</sequence>
<gene>
    <name evidence="2" type="ORF">CHARACLAT_020107</name>
</gene>
<reference evidence="2 3" key="1">
    <citation type="submission" date="2021-06" db="EMBL/GenBank/DDBJ databases">
        <authorList>
            <person name="Palmer J.M."/>
        </authorList>
    </citation>
    <scope>NUCLEOTIDE SEQUENCE [LARGE SCALE GENOMIC DNA]</scope>
    <source>
        <strain evidence="2 3">CL_MEX2019</strain>
        <tissue evidence="2">Muscle</tissue>
    </source>
</reference>
<proteinExistence type="predicted"/>
<accession>A0ABU7CZ67</accession>
<keyword evidence="3" id="KW-1185">Reference proteome</keyword>
<evidence type="ECO:0000313" key="2">
    <source>
        <dbReference type="EMBL" id="MED6268217.1"/>
    </source>
</evidence>